<dbReference type="Gene3D" id="3.30.70.100">
    <property type="match status" value="1"/>
</dbReference>
<dbReference type="SUPFAM" id="SSF54909">
    <property type="entry name" value="Dimeric alpha+beta barrel"/>
    <property type="match status" value="1"/>
</dbReference>
<name>A0A975NI86_9BRAD</name>
<dbReference type="EMBL" id="CP076134">
    <property type="protein sequence ID" value="QWG15562.1"/>
    <property type="molecule type" value="Genomic_DNA"/>
</dbReference>
<evidence type="ECO:0000313" key="2">
    <source>
        <dbReference type="EMBL" id="QWG15562.1"/>
    </source>
</evidence>
<dbReference type="AlphaFoldDB" id="A0A975NI86"/>
<sequence>MTVYVIAQVKFTREECYRRYQSRFADVFKQFTARLLVADEKPKVLDGEWTRDKVVVMQFPDEPEAMRFLDSPAYQEISNDRIAGAEVLSLLVKGLPSPL</sequence>
<proteinExistence type="predicted"/>
<evidence type="ECO:0000313" key="3">
    <source>
        <dbReference type="Proteomes" id="UP000680839"/>
    </source>
</evidence>
<dbReference type="PANTHER" id="PTHR41521">
    <property type="match status" value="1"/>
</dbReference>
<dbReference type="InterPro" id="IPR010753">
    <property type="entry name" value="DUF1330"/>
</dbReference>
<dbReference type="PANTHER" id="PTHR41521:SF4">
    <property type="entry name" value="BLR0684 PROTEIN"/>
    <property type="match status" value="1"/>
</dbReference>
<protein>
    <submittedName>
        <fullName evidence="2">DUF1330 domain-containing protein</fullName>
    </submittedName>
</protein>
<reference evidence="2" key="1">
    <citation type="submission" date="2021-06" db="EMBL/GenBank/DDBJ databases">
        <title>Bradyrhizobium sp. S2-20-1 Genome sequencing.</title>
        <authorList>
            <person name="Jin L."/>
        </authorList>
    </citation>
    <scope>NUCLEOTIDE SEQUENCE</scope>
    <source>
        <strain evidence="2">S2-20-1</strain>
    </source>
</reference>
<gene>
    <name evidence="2" type="ORF">KMZ29_13360</name>
</gene>
<feature type="domain" description="DUF1330" evidence="1">
    <location>
        <begin position="2"/>
        <end position="94"/>
    </location>
</feature>
<organism evidence="2 3">
    <name type="scientific">Bradyrhizobium sediminis</name>
    <dbReference type="NCBI Taxonomy" id="2840469"/>
    <lineage>
        <taxon>Bacteria</taxon>
        <taxon>Pseudomonadati</taxon>
        <taxon>Pseudomonadota</taxon>
        <taxon>Alphaproteobacteria</taxon>
        <taxon>Hyphomicrobiales</taxon>
        <taxon>Nitrobacteraceae</taxon>
        <taxon>Bradyrhizobium</taxon>
    </lineage>
</organism>
<evidence type="ECO:0000259" key="1">
    <source>
        <dbReference type="Pfam" id="PF07045"/>
    </source>
</evidence>
<dbReference type="RefSeq" id="WP_215624061.1">
    <property type="nucleotide sequence ID" value="NZ_CP076134.1"/>
</dbReference>
<dbReference type="InterPro" id="IPR011008">
    <property type="entry name" value="Dimeric_a/b-barrel"/>
</dbReference>
<accession>A0A975NI86</accession>
<dbReference type="Pfam" id="PF07045">
    <property type="entry name" value="DUF1330"/>
    <property type="match status" value="1"/>
</dbReference>
<dbReference type="Proteomes" id="UP000680839">
    <property type="component" value="Chromosome"/>
</dbReference>